<dbReference type="Proteomes" id="UP000093336">
    <property type="component" value="Unassembled WGS sequence"/>
</dbReference>
<proteinExistence type="predicted"/>
<protein>
    <submittedName>
        <fullName evidence="1">Uncharacterized protein</fullName>
    </submittedName>
</protein>
<evidence type="ECO:0000313" key="2">
    <source>
        <dbReference type="Proteomes" id="UP000093336"/>
    </source>
</evidence>
<evidence type="ECO:0000313" key="1">
    <source>
        <dbReference type="EMBL" id="OCH99526.1"/>
    </source>
</evidence>
<keyword evidence="2" id="KW-1185">Reference proteome</keyword>
<reference evidence="1 2" key="1">
    <citation type="submission" date="2016-05" db="EMBL/GenBank/DDBJ databases">
        <authorList>
            <person name="Prochazka B."/>
            <person name="Indra A."/>
            <person name="Hasenberger P."/>
            <person name="Blaschitz M."/>
            <person name="Wagner L."/>
            <person name="Wewalka G."/>
            <person name="Sorschag S."/>
            <person name="Schmid D."/>
            <person name="Ruppitsch W."/>
        </authorList>
    </citation>
    <scope>NUCLEOTIDE SEQUENCE [LARGE SCALE GENOMIC DNA]</scope>
    <source>
        <strain evidence="1 2">974010_12</strain>
    </source>
</reference>
<dbReference type="EMBL" id="LYOZ01000001">
    <property type="protein sequence ID" value="OCH99526.1"/>
    <property type="molecule type" value="Genomic_DNA"/>
</dbReference>
<name>A0ABX2Y2P0_9GAMM</name>
<gene>
    <name evidence="1" type="ORF">A8135_07560</name>
</gene>
<sequence>MAYARMTKWIENFLRVILKATVVSARHSESDIGLKNLLNGALGTTLEALAMMLFKLWPLRE</sequence>
<accession>A0ABX2Y2P0</accession>
<comment type="caution">
    <text evidence="1">The sequence shown here is derived from an EMBL/GenBank/DDBJ whole genome shotgun (WGS) entry which is preliminary data.</text>
</comment>
<organism evidence="1 2">
    <name type="scientific">Legionella jamestowniensis</name>
    <dbReference type="NCBI Taxonomy" id="455"/>
    <lineage>
        <taxon>Bacteria</taxon>
        <taxon>Pseudomonadati</taxon>
        <taxon>Pseudomonadota</taxon>
        <taxon>Gammaproteobacteria</taxon>
        <taxon>Legionellales</taxon>
        <taxon>Legionellaceae</taxon>
        <taxon>Legionella</taxon>
    </lineage>
</organism>